<gene>
    <name evidence="1" type="ORF">MCOR_51866</name>
</gene>
<keyword evidence="2" id="KW-1185">Reference proteome</keyword>
<organism evidence="1 2">
    <name type="scientific">Mytilus coruscus</name>
    <name type="common">Sea mussel</name>
    <dbReference type="NCBI Taxonomy" id="42192"/>
    <lineage>
        <taxon>Eukaryota</taxon>
        <taxon>Metazoa</taxon>
        <taxon>Spiralia</taxon>
        <taxon>Lophotrochozoa</taxon>
        <taxon>Mollusca</taxon>
        <taxon>Bivalvia</taxon>
        <taxon>Autobranchia</taxon>
        <taxon>Pteriomorphia</taxon>
        <taxon>Mytilida</taxon>
        <taxon>Mytiloidea</taxon>
        <taxon>Mytilidae</taxon>
        <taxon>Mytilinae</taxon>
        <taxon>Mytilus</taxon>
    </lineage>
</organism>
<evidence type="ECO:0000313" key="1">
    <source>
        <dbReference type="EMBL" id="CAC5419541.1"/>
    </source>
</evidence>
<dbReference type="EMBL" id="CACVKT020009040">
    <property type="protein sequence ID" value="CAC5419541.1"/>
    <property type="molecule type" value="Genomic_DNA"/>
</dbReference>
<dbReference type="Proteomes" id="UP000507470">
    <property type="component" value="Unassembled WGS sequence"/>
</dbReference>
<evidence type="ECO:0000313" key="2">
    <source>
        <dbReference type="Proteomes" id="UP000507470"/>
    </source>
</evidence>
<protein>
    <submittedName>
        <fullName evidence="1">Uncharacterized protein</fullName>
    </submittedName>
</protein>
<name>A0A6J8EKE8_MYTCO</name>
<proteinExistence type="predicted"/>
<reference evidence="1 2" key="1">
    <citation type="submission" date="2020-06" db="EMBL/GenBank/DDBJ databases">
        <authorList>
            <person name="Li R."/>
            <person name="Bekaert M."/>
        </authorList>
    </citation>
    <scope>NUCLEOTIDE SEQUENCE [LARGE SCALE GENOMIC DNA]</scope>
    <source>
        <strain evidence="2">wild</strain>
    </source>
</reference>
<sequence>MSSTQAYTPVSTGYIPVQSGPMPPMVSTYPVQNGFSVQQNPQYAFTHVPHSQTSQGYPQGAYTSQQTYHQVPTSQISQQTYHQVPTNQIVYHAQPSIHNVYPSYSSYQPVVTQPIVHSTVTKSAYSDPNSQSVPKWAPIKTTVIPTCDSDSSYTDSYSDMSSGY</sequence>
<dbReference type="AlphaFoldDB" id="A0A6J8EKE8"/>
<accession>A0A6J8EKE8</accession>